<proteinExistence type="predicted"/>
<accession>A0A0E9Q166</accession>
<evidence type="ECO:0000313" key="1">
    <source>
        <dbReference type="EMBL" id="JAH10641.1"/>
    </source>
</evidence>
<dbReference type="AlphaFoldDB" id="A0A0E9Q166"/>
<reference evidence="1" key="2">
    <citation type="journal article" date="2015" name="Fish Shellfish Immunol.">
        <title>Early steps in the European eel (Anguilla anguilla)-Vibrio vulnificus interaction in the gills: Role of the RtxA13 toxin.</title>
        <authorList>
            <person name="Callol A."/>
            <person name="Pajuelo D."/>
            <person name="Ebbesson L."/>
            <person name="Teles M."/>
            <person name="MacKenzie S."/>
            <person name="Amaro C."/>
        </authorList>
    </citation>
    <scope>NUCLEOTIDE SEQUENCE</scope>
</reference>
<organism evidence="1">
    <name type="scientific">Anguilla anguilla</name>
    <name type="common">European freshwater eel</name>
    <name type="synonym">Muraena anguilla</name>
    <dbReference type="NCBI Taxonomy" id="7936"/>
    <lineage>
        <taxon>Eukaryota</taxon>
        <taxon>Metazoa</taxon>
        <taxon>Chordata</taxon>
        <taxon>Craniata</taxon>
        <taxon>Vertebrata</taxon>
        <taxon>Euteleostomi</taxon>
        <taxon>Actinopterygii</taxon>
        <taxon>Neopterygii</taxon>
        <taxon>Teleostei</taxon>
        <taxon>Anguilliformes</taxon>
        <taxon>Anguillidae</taxon>
        <taxon>Anguilla</taxon>
    </lineage>
</organism>
<reference evidence="1" key="1">
    <citation type="submission" date="2014-11" db="EMBL/GenBank/DDBJ databases">
        <authorList>
            <person name="Amaro Gonzalez C."/>
        </authorList>
    </citation>
    <scope>NUCLEOTIDE SEQUENCE</scope>
</reference>
<sequence>MERGSQLRKTSKNASFICLQLSAMKDLWSAHIHMNHDRLWLRLHK</sequence>
<dbReference type="EMBL" id="GBXM01097936">
    <property type="protein sequence ID" value="JAH10641.1"/>
    <property type="molecule type" value="Transcribed_RNA"/>
</dbReference>
<protein>
    <submittedName>
        <fullName evidence="1">Uncharacterized protein</fullName>
    </submittedName>
</protein>
<name>A0A0E9Q166_ANGAN</name>